<feature type="region of interest" description="Disordered" evidence="1">
    <location>
        <begin position="1"/>
        <end position="28"/>
    </location>
</feature>
<dbReference type="InParanoid" id="A0A2V0PLT2"/>
<accession>A0A2V0PLT2</accession>
<comment type="caution">
    <text evidence="2">The sequence shown here is derived from an EMBL/GenBank/DDBJ whole genome shotgun (WGS) entry which is preliminary data.</text>
</comment>
<protein>
    <submittedName>
        <fullName evidence="2">Uncharacterized protein</fullName>
    </submittedName>
</protein>
<evidence type="ECO:0000313" key="3">
    <source>
        <dbReference type="Proteomes" id="UP000247498"/>
    </source>
</evidence>
<dbReference type="AlphaFoldDB" id="A0A2V0PLT2"/>
<gene>
    <name evidence="2" type="ORF">Rsub_10669</name>
</gene>
<name>A0A2V0PLT2_9CHLO</name>
<organism evidence="2 3">
    <name type="scientific">Raphidocelis subcapitata</name>
    <dbReference type="NCBI Taxonomy" id="307507"/>
    <lineage>
        <taxon>Eukaryota</taxon>
        <taxon>Viridiplantae</taxon>
        <taxon>Chlorophyta</taxon>
        <taxon>core chlorophytes</taxon>
        <taxon>Chlorophyceae</taxon>
        <taxon>CS clade</taxon>
        <taxon>Sphaeropleales</taxon>
        <taxon>Selenastraceae</taxon>
        <taxon>Raphidocelis</taxon>
    </lineage>
</organism>
<sequence>MLISEDEPMGTRSMLGPQPLSTRATLPAPAFPRAGRTRALYEPAFEPLQLGAASPGPAYDTRLAPGQRQPLSRCATAPACTISRRRDGAREAARSAAVPGPGSYRSDFPTIGHAVAVAKLATAPAVHIGRGARFIGAPRLASSGGVFCDPLLPAPPRPPAGPARPGGSCTFGGGRPRSAAPPVASAQCGAAGGGAADAPSFLWGPAPGAYATERC</sequence>
<proteinExistence type="predicted"/>
<dbReference type="PANTHER" id="PTHR40429">
    <property type="entry name" value="FLAGELLAR ASSOCIATED PROTEIN"/>
    <property type="match status" value="1"/>
</dbReference>
<dbReference type="Proteomes" id="UP000247498">
    <property type="component" value="Unassembled WGS sequence"/>
</dbReference>
<dbReference type="EMBL" id="BDRX01000113">
    <property type="protein sequence ID" value="GBF97995.1"/>
    <property type="molecule type" value="Genomic_DNA"/>
</dbReference>
<evidence type="ECO:0000313" key="2">
    <source>
        <dbReference type="EMBL" id="GBF97995.1"/>
    </source>
</evidence>
<evidence type="ECO:0000256" key="1">
    <source>
        <dbReference type="SAM" id="MobiDB-lite"/>
    </source>
</evidence>
<keyword evidence="3" id="KW-1185">Reference proteome</keyword>
<feature type="region of interest" description="Disordered" evidence="1">
    <location>
        <begin position="157"/>
        <end position="176"/>
    </location>
</feature>
<reference evidence="2 3" key="1">
    <citation type="journal article" date="2018" name="Sci. Rep.">
        <title>Raphidocelis subcapitata (=Pseudokirchneriella subcapitata) provides an insight into genome evolution and environmental adaptations in the Sphaeropleales.</title>
        <authorList>
            <person name="Suzuki S."/>
            <person name="Yamaguchi H."/>
            <person name="Nakajima N."/>
            <person name="Kawachi M."/>
        </authorList>
    </citation>
    <scope>NUCLEOTIDE SEQUENCE [LARGE SCALE GENOMIC DNA]</scope>
    <source>
        <strain evidence="2 3">NIES-35</strain>
    </source>
</reference>
<dbReference type="PANTHER" id="PTHR40429:SF1">
    <property type="entry name" value="FLAGELLAR ASSOCIATED PROTEIN"/>
    <property type="match status" value="1"/>
</dbReference>